<evidence type="ECO:0000256" key="6">
    <source>
        <dbReference type="ARBA" id="ARBA00023049"/>
    </source>
</evidence>
<dbReference type="Proteomes" id="UP001197247">
    <property type="component" value="Unassembled WGS sequence"/>
</dbReference>
<evidence type="ECO:0000313" key="11">
    <source>
        <dbReference type="EMBL" id="MBT0769148.1"/>
    </source>
</evidence>
<comment type="cofactor">
    <cofactor evidence="7">
        <name>Zn(2+)</name>
        <dbReference type="ChEBI" id="CHEBI:29105"/>
    </cofactor>
</comment>
<feature type="domain" description="Peptidase M4 C-terminal" evidence="10">
    <location>
        <begin position="181"/>
        <end position="349"/>
    </location>
</feature>
<organism evidence="11 12">
    <name type="scientific">Kineosporia corallincola</name>
    <dbReference type="NCBI Taxonomy" id="2835133"/>
    <lineage>
        <taxon>Bacteria</taxon>
        <taxon>Bacillati</taxon>
        <taxon>Actinomycetota</taxon>
        <taxon>Actinomycetes</taxon>
        <taxon>Kineosporiales</taxon>
        <taxon>Kineosporiaceae</taxon>
        <taxon>Kineosporia</taxon>
    </lineage>
</organism>
<evidence type="ECO:0000256" key="8">
    <source>
        <dbReference type="SAM" id="MobiDB-lite"/>
    </source>
</evidence>
<dbReference type="Pfam" id="PF02868">
    <property type="entry name" value="Peptidase_M4_C"/>
    <property type="match status" value="1"/>
</dbReference>
<comment type="function">
    <text evidence="7">Extracellular zinc metalloprotease.</text>
</comment>
<keyword evidence="2 7" id="KW-0645">Protease</keyword>
<evidence type="ECO:0000256" key="7">
    <source>
        <dbReference type="RuleBase" id="RU366073"/>
    </source>
</evidence>
<evidence type="ECO:0000259" key="10">
    <source>
        <dbReference type="Pfam" id="PF02868"/>
    </source>
</evidence>
<feature type="domain" description="Peptidase M4" evidence="9">
    <location>
        <begin position="69"/>
        <end position="176"/>
    </location>
</feature>
<evidence type="ECO:0000313" key="12">
    <source>
        <dbReference type="Proteomes" id="UP001197247"/>
    </source>
</evidence>
<keyword evidence="6 7" id="KW-0482">Metalloprotease</keyword>
<keyword evidence="12" id="KW-1185">Reference proteome</keyword>
<keyword evidence="4 7" id="KW-0378">Hydrolase</keyword>
<dbReference type="PANTHER" id="PTHR43579:SF1">
    <property type="entry name" value="NEUTRAL METALLOPROTEINASE"/>
    <property type="match status" value="1"/>
</dbReference>
<name>A0ABS5TE61_9ACTN</name>
<evidence type="ECO:0000256" key="2">
    <source>
        <dbReference type="ARBA" id="ARBA00022670"/>
    </source>
</evidence>
<dbReference type="SUPFAM" id="SSF55486">
    <property type="entry name" value="Metalloproteases ('zincins'), catalytic domain"/>
    <property type="match status" value="1"/>
</dbReference>
<evidence type="ECO:0000259" key="9">
    <source>
        <dbReference type="Pfam" id="PF01447"/>
    </source>
</evidence>
<dbReference type="InterPro" id="IPR001570">
    <property type="entry name" value="Peptidase_M4_C_domain"/>
</dbReference>
<dbReference type="CDD" id="cd09597">
    <property type="entry name" value="M4_TLP"/>
    <property type="match status" value="1"/>
</dbReference>
<dbReference type="InterPro" id="IPR023612">
    <property type="entry name" value="Peptidase_M4"/>
</dbReference>
<comment type="caution">
    <text evidence="11">The sequence shown here is derived from an EMBL/GenBank/DDBJ whole genome shotgun (WGS) entry which is preliminary data.</text>
</comment>
<dbReference type="InterPro" id="IPR013856">
    <property type="entry name" value="Peptidase_M4_domain"/>
</dbReference>
<comment type="similarity">
    <text evidence="1 7">Belongs to the peptidase M4 family.</text>
</comment>
<dbReference type="PRINTS" id="PR00730">
    <property type="entry name" value="THERMOLYSIN"/>
</dbReference>
<gene>
    <name evidence="11" type="ORF">KIH74_09475</name>
</gene>
<reference evidence="11 12" key="1">
    <citation type="submission" date="2021-05" db="EMBL/GenBank/DDBJ databases">
        <title>Kineosporia and Streptomyces sp. nov. two new marine actinobacteria isolated from Coral.</title>
        <authorList>
            <person name="Buangrab K."/>
            <person name="Sutthacheep M."/>
            <person name="Yeemin T."/>
            <person name="Harunari E."/>
            <person name="Igarashi Y."/>
            <person name="Kanchanasin P."/>
            <person name="Tanasupawat S."/>
            <person name="Phongsopitanun W."/>
        </authorList>
    </citation>
    <scope>NUCLEOTIDE SEQUENCE [LARGE SCALE GENOMIC DNA]</scope>
    <source>
        <strain evidence="11 12">J2-2</strain>
    </source>
</reference>
<evidence type="ECO:0000256" key="5">
    <source>
        <dbReference type="ARBA" id="ARBA00022833"/>
    </source>
</evidence>
<dbReference type="InterPro" id="IPR052759">
    <property type="entry name" value="Metalloprotease_M4"/>
</dbReference>
<evidence type="ECO:0000256" key="3">
    <source>
        <dbReference type="ARBA" id="ARBA00022723"/>
    </source>
</evidence>
<dbReference type="EC" id="3.4.24.-" evidence="7"/>
<keyword evidence="5 7" id="KW-0862">Zinc</keyword>
<sequence>MNPNLGLHHVLPPYMLEHLAEHGPEHLREGARADLTVDRTLRAARAVRPAARPGTAVAGDTPQAAPDRTVYDAQHRQNLPGTEVLREGGAAVADVAVTEAYDGLGATFAFWWEVFGRNSIDASGLPLDATVHYGRDYDNAFWNGEQMVFGDGDGTLFNRFTVSLDVIGHELAHGVTGAVRDLVYEGQSGALNESMSDVFGSLVKQYAAQPQQTAEQADWLIGAGLLTSSVQGVALRSMKAPGTAYDDPSLGKDPQPDSMAGYVDTTDDNGGVHINSGIPNRAFYLAATGFGGFAWEQAGRIWFGALSSPDLTTTATFAEFAAITVAQAEELFGAQARAVVLAAWNEVGVETTVELPDPDAEDALDLTETQQAGARPAGAQ</sequence>
<keyword evidence="3" id="KW-0479">Metal-binding</keyword>
<evidence type="ECO:0000256" key="4">
    <source>
        <dbReference type="ARBA" id="ARBA00022801"/>
    </source>
</evidence>
<dbReference type="InterPro" id="IPR027268">
    <property type="entry name" value="Peptidase_M4/M1_CTD_sf"/>
</dbReference>
<feature type="compositionally biased region" description="Acidic residues" evidence="8">
    <location>
        <begin position="356"/>
        <end position="365"/>
    </location>
</feature>
<evidence type="ECO:0000256" key="1">
    <source>
        <dbReference type="ARBA" id="ARBA00009388"/>
    </source>
</evidence>
<dbReference type="PANTHER" id="PTHR43579">
    <property type="match status" value="1"/>
</dbReference>
<proteinExistence type="inferred from homology"/>
<feature type="region of interest" description="Disordered" evidence="8">
    <location>
        <begin position="356"/>
        <end position="380"/>
    </location>
</feature>
<dbReference type="Pfam" id="PF01447">
    <property type="entry name" value="Peptidase_M4"/>
    <property type="match status" value="1"/>
</dbReference>
<protein>
    <recommendedName>
        <fullName evidence="7">Neutral metalloproteinase</fullName>
        <ecNumber evidence="7">3.4.24.-</ecNumber>
    </recommendedName>
</protein>
<dbReference type="Gene3D" id="3.10.170.10">
    <property type="match status" value="1"/>
</dbReference>
<dbReference type="RefSeq" id="WP_214155434.1">
    <property type="nucleotide sequence ID" value="NZ_JAHBAY010000003.1"/>
</dbReference>
<comment type="subcellular location">
    <subcellularLocation>
        <location evidence="7">Secreted</location>
    </subcellularLocation>
</comment>
<dbReference type="EMBL" id="JAHBAY010000003">
    <property type="protein sequence ID" value="MBT0769148.1"/>
    <property type="molecule type" value="Genomic_DNA"/>
</dbReference>
<dbReference type="Gene3D" id="1.10.390.10">
    <property type="entry name" value="Neutral Protease Domain 2"/>
    <property type="match status" value="1"/>
</dbReference>
<accession>A0ABS5TE61</accession>
<keyword evidence="7" id="KW-0964">Secreted</keyword>